<reference evidence="11 12" key="1">
    <citation type="submission" date="2017-02" db="EMBL/GenBank/DDBJ databases">
        <authorList>
            <person name="Peterson S.W."/>
        </authorList>
    </citation>
    <scope>NUCLEOTIDE SEQUENCE [LARGE SCALE GENOMIC DNA]</scope>
    <source>
        <strain evidence="11 12">LMG 22410</strain>
    </source>
</reference>
<evidence type="ECO:0000256" key="8">
    <source>
        <dbReference type="ARBA" id="ARBA00023032"/>
    </source>
</evidence>
<sequence length="259" mass="26988">MSEIVGKSRSAAGEFFRGVSFMWRGLRWLVRHPGLTALGAVPPLVVGAVFLGLMIALLFNLNALVEWMTPFVSGWDDWLITAFRVLVAAMLVAGATVLFVLSFSALSLAIGAPVYDAISAAVDKELGVAEPAVERSALASFGKAIADAVRLLLIALPISLAVFLISLIPFVGGVLGAVFGALAGGRALALELTATPMDARDETVGTRRRLLAGSRAKTMGFGVAAYLLFLIPLVAVIAMPAASAGATLLTRELRGEPIG</sequence>
<evidence type="ECO:0000256" key="3">
    <source>
        <dbReference type="ARBA" id="ARBA00022475"/>
    </source>
</evidence>
<dbReference type="Proteomes" id="UP000195787">
    <property type="component" value="Unassembled WGS sequence"/>
</dbReference>
<dbReference type="GO" id="GO:0019344">
    <property type="term" value="P:cysteine biosynthetic process"/>
    <property type="evidence" value="ECO:0007669"/>
    <property type="project" value="TreeGrafter"/>
</dbReference>
<dbReference type="GO" id="GO:0009675">
    <property type="term" value="F:high-affinity sulfate:proton symporter activity"/>
    <property type="evidence" value="ECO:0007669"/>
    <property type="project" value="TreeGrafter"/>
</dbReference>
<evidence type="ECO:0000256" key="4">
    <source>
        <dbReference type="ARBA" id="ARBA00022519"/>
    </source>
</evidence>
<organism evidence="11 12">
    <name type="scientific">Agrococcus casei LMG 22410</name>
    <dbReference type="NCBI Taxonomy" id="1255656"/>
    <lineage>
        <taxon>Bacteria</taxon>
        <taxon>Bacillati</taxon>
        <taxon>Actinomycetota</taxon>
        <taxon>Actinomycetes</taxon>
        <taxon>Micrococcales</taxon>
        <taxon>Microbacteriaceae</taxon>
        <taxon>Agrococcus</taxon>
    </lineage>
</organism>
<keyword evidence="12" id="KW-1185">Reference proteome</keyword>
<keyword evidence="9 10" id="KW-0472">Membrane</keyword>
<comment type="subcellular location">
    <subcellularLocation>
        <location evidence="1">Membrane</location>
        <topology evidence="1">Multi-pass membrane protein</topology>
    </subcellularLocation>
</comment>
<keyword evidence="8" id="KW-0764">Sulfate transport</keyword>
<evidence type="ECO:0000256" key="10">
    <source>
        <dbReference type="SAM" id="Phobius"/>
    </source>
</evidence>
<feature type="transmembrane region" description="Helical" evidence="10">
    <location>
        <begin position="34"/>
        <end position="59"/>
    </location>
</feature>
<dbReference type="GO" id="GO:0000103">
    <property type="term" value="P:sulfate assimilation"/>
    <property type="evidence" value="ECO:0007669"/>
    <property type="project" value="TreeGrafter"/>
</dbReference>
<gene>
    <name evidence="11" type="ORF">CZ674_05405</name>
</gene>
<dbReference type="OrthoDB" id="3375053at2"/>
<evidence type="ECO:0000256" key="9">
    <source>
        <dbReference type="ARBA" id="ARBA00023136"/>
    </source>
</evidence>
<keyword evidence="7 10" id="KW-1133">Transmembrane helix</keyword>
<evidence type="ECO:0000256" key="6">
    <source>
        <dbReference type="ARBA" id="ARBA00022692"/>
    </source>
</evidence>
<feature type="transmembrane region" description="Helical" evidence="10">
    <location>
        <begin position="79"/>
        <end position="101"/>
    </location>
</feature>
<evidence type="ECO:0000313" key="12">
    <source>
        <dbReference type="Proteomes" id="UP000195787"/>
    </source>
</evidence>
<feature type="transmembrane region" description="Helical" evidence="10">
    <location>
        <begin position="223"/>
        <end position="249"/>
    </location>
</feature>
<evidence type="ECO:0000256" key="5">
    <source>
        <dbReference type="ARBA" id="ARBA00022605"/>
    </source>
</evidence>
<dbReference type="GeneID" id="303172646"/>
<dbReference type="InterPro" id="IPR059112">
    <property type="entry name" value="CysZ/EI24"/>
</dbReference>
<proteinExistence type="predicted"/>
<dbReference type="InterPro" id="IPR050480">
    <property type="entry name" value="CysZ-like"/>
</dbReference>
<feature type="transmembrane region" description="Helical" evidence="10">
    <location>
        <begin position="151"/>
        <end position="182"/>
    </location>
</feature>
<evidence type="ECO:0000256" key="2">
    <source>
        <dbReference type="ARBA" id="ARBA00022448"/>
    </source>
</evidence>
<dbReference type="PANTHER" id="PTHR37468:SF1">
    <property type="entry name" value="SULFATE TRANSPORTER CYSZ"/>
    <property type="match status" value="1"/>
</dbReference>
<dbReference type="GO" id="GO:0005886">
    <property type="term" value="C:plasma membrane"/>
    <property type="evidence" value="ECO:0007669"/>
    <property type="project" value="TreeGrafter"/>
</dbReference>
<keyword evidence="2" id="KW-0813">Transport</keyword>
<keyword evidence="5" id="KW-0028">Amino-acid biosynthesis</keyword>
<protein>
    <submittedName>
        <fullName evidence="11">Putative integral membrane protein</fullName>
    </submittedName>
</protein>
<dbReference type="PANTHER" id="PTHR37468">
    <property type="entry name" value="SULFATE TRANSPORTER CYSZ"/>
    <property type="match status" value="1"/>
</dbReference>
<dbReference type="EMBL" id="FUHU01000026">
    <property type="protein sequence ID" value="SJM57283.1"/>
    <property type="molecule type" value="Genomic_DNA"/>
</dbReference>
<dbReference type="AlphaFoldDB" id="A0A1R4FN86"/>
<keyword evidence="6 10" id="KW-0812">Transmembrane</keyword>
<dbReference type="RefSeq" id="WP_086991526.1">
    <property type="nucleotide sequence ID" value="NZ_FUHU01000026.1"/>
</dbReference>
<keyword evidence="4" id="KW-0997">Cell inner membrane</keyword>
<name>A0A1R4FN86_9MICO</name>
<evidence type="ECO:0000313" key="11">
    <source>
        <dbReference type="EMBL" id="SJM57283.1"/>
    </source>
</evidence>
<dbReference type="Pfam" id="PF07264">
    <property type="entry name" value="EI24"/>
    <property type="match status" value="1"/>
</dbReference>
<keyword evidence="3" id="KW-1003">Cell membrane</keyword>
<accession>A0A1R4FN86</accession>
<evidence type="ECO:0000256" key="1">
    <source>
        <dbReference type="ARBA" id="ARBA00004141"/>
    </source>
</evidence>
<evidence type="ECO:0000256" key="7">
    <source>
        <dbReference type="ARBA" id="ARBA00022989"/>
    </source>
</evidence>